<proteinExistence type="predicted"/>
<accession>A0ABZ1TBI7</accession>
<evidence type="ECO:0000313" key="3">
    <source>
        <dbReference type="Proteomes" id="UP001432039"/>
    </source>
</evidence>
<protein>
    <recommendedName>
        <fullName evidence="4">Lipoprotein</fullName>
    </recommendedName>
</protein>
<organism evidence="2 3">
    <name type="scientific">Streptomyces virginiae</name>
    <name type="common">Streptomyces cinnamonensis</name>
    <dbReference type="NCBI Taxonomy" id="1961"/>
    <lineage>
        <taxon>Bacteria</taxon>
        <taxon>Bacillati</taxon>
        <taxon>Actinomycetota</taxon>
        <taxon>Actinomycetes</taxon>
        <taxon>Kitasatosporales</taxon>
        <taxon>Streptomycetaceae</taxon>
        <taxon>Streptomyces</taxon>
    </lineage>
</organism>
<feature type="signal peptide" evidence="1">
    <location>
        <begin position="1"/>
        <end position="24"/>
    </location>
</feature>
<keyword evidence="1" id="KW-0732">Signal</keyword>
<gene>
    <name evidence="2" type="ORF">OG517_15010</name>
</gene>
<sequence length="360" mass="36976">MTLRKVLTGVVTAVLCGTAVSCTAGGDDSSWTAPAKGQAAALLDFSDEGRDASLRTVAFYGFNGFPGGMTTGQDGSVYVLGQKLVRMKRDRTVSTVEFAREKEGAATGVVALADGSLVLGIEGQVKKLGPDGGVSVLAGASGFARTTGTPVPVSAPAAGFRFSATPSPFGVRPDGTILIADHDVLWALKDGTLRQLYRTTATSPDGEPLLLAWDNAVDASGTAYVSPEVPERVPGRLGDVVAINADGLLSKPLLPSEIPGLPGSPAALKVMWLTGDGASGIFAQVYDASGSNGAVLHLHSGRADVLTREKPGISSGSPCRIQHPMDALQLQCALPPGMTYRSGSLILGGNGDYVLEIRVT</sequence>
<dbReference type="SUPFAM" id="SSF63829">
    <property type="entry name" value="Calcium-dependent phosphotriesterase"/>
    <property type="match status" value="1"/>
</dbReference>
<dbReference type="Proteomes" id="UP001432039">
    <property type="component" value="Chromosome"/>
</dbReference>
<keyword evidence="3" id="KW-1185">Reference proteome</keyword>
<dbReference type="PROSITE" id="PS51257">
    <property type="entry name" value="PROKAR_LIPOPROTEIN"/>
    <property type="match status" value="1"/>
</dbReference>
<evidence type="ECO:0000313" key="2">
    <source>
        <dbReference type="EMBL" id="WUQ12637.1"/>
    </source>
</evidence>
<evidence type="ECO:0000256" key="1">
    <source>
        <dbReference type="SAM" id="SignalP"/>
    </source>
</evidence>
<feature type="chain" id="PRO_5045860106" description="Lipoprotein" evidence="1">
    <location>
        <begin position="25"/>
        <end position="360"/>
    </location>
</feature>
<dbReference type="EMBL" id="CP108090">
    <property type="protein sequence ID" value="WUQ12637.1"/>
    <property type="molecule type" value="Genomic_DNA"/>
</dbReference>
<dbReference type="RefSeq" id="WP_328961850.1">
    <property type="nucleotide sequence ID" value="NZ_CP108090.1"/>
</dbReference>
<reference evidence="2" key="1">
    <citation type="submission" date="2022-10" db="EMBL/GenBank/DDBJ databases">
        <title>The complete genomes of actinobacterial strains from the NBC collection.</title>
        <authorList>
            <person name="Joergensen T.S."/>
            <person name="Alvarez Arevalo M."/>
            <person name="Sterndorff E.B."/>
            <person name="Faurdal D."/>
            <person name="Vuksanovic O."/>
            <person name="Mourched A.-S."/>
            <person name="Charusanti P."/>
            <person name="Shaw S."/>
            <person name="Blin K."/>
            <person name="Weber T."/>
        </authorList>
    </citation>
    <scope>NUCLEOTIDE SEQUENCE</scope>
    <source>
        <strain evidence="2">NBC_00248</strain>
    </source>
</reference>
<name>A0ABZ1TBI7_STRVG</name>
<evidence type="ECO:0008006" key="4">
    <source>
        <dbReference type="Google" id="ProtNLM"/>
    </source>
</evidence>